<proteinExistence type="predicted"/>
<protein>
    <submittedName>
        <fullName evidence="2">5-methyltetrahydropteroyltriglutamate--homocysteine methyltransferase</fullName>
        <ecNumber evidence="2">2.1.1.14</ecNumber>
    </submittedName>
</protein>
<keyword evidence="2" id="KW-0808">Transferase</keyword>
<dbReference type="GO" id="GO:0009086">
    <property type="term" value="P:methionine biosynthetic process"/>
    <property type="evidence" value="ECO:0007669"/>
    <property type="project" value="InterPro"/>
</dbReference>
<dbReference type="STRING" id="1122949.GCA_000378725_01346"/>
<reference evidence="2 3" key="1">
    <citation type="submission" date="2018-06" db="EMBL/GenBank/DDBJ databases">
        <authorList>
            <consortium name="Pathogen Informatics"/>
            <person name="Doyle S."/>
        </authorList>
    </citation>
    <scope>NUCLEOTIDE SEQUENCE [LARGE SCALE GENOMIC DNA]</scope>
    <source>
        <strain evidence="2 3">NCTC13149</strain>
    </source>
</reference>
<name>A0A379C7X9_9FIRM</name>
<dbReference type="NCBIfam" id="NF005085">
    <property type="entry name" value="PRK06520.1"/>
    <property type="match status" value="1"/>
</dbReference>
<dbReference type="SUPFAM" id="SSF51726">
    <property type="entry name" value="UROD/MetE-like"/>
    <property type="match status" value="1"/>
</dbReference>
<dbReference type="GO" id="GO:0008270">
    <property type="term" value="F:zinc ion binding"/>
    <property type="evidence" value="ECO:0007669"/>
    <property type="project" value="InterPro"/>
</dbReference>
<dbReference type="EMBL" id="UGSZ01000001">
    <property type="protein sequence ID" value="SUB57805.1"/>
    <property type="molecule type" value="Genomic_DNA"/>
</dbReference>
<dbReference type="Proteomes" id="UP000255517">
    <property type="component" value="Unassembled WGS sequence"/>
</dbReference>
<evidence type="ECO:0000259" key="1">
    <source>
        <dbReference type="Pfam" id="PF01717"/>
    </source>
</evidence>
<gene>
    <name evidence="2" type="primary">metE</name>
    <name evidence="2" type="ORF">NCTC13149_01662</name>
</gene>
<dbReference type="Gene3D" id="3.20.20.210">
    <property type="match status" value="1"/>
</dbReference>
<dbReference type="RefSeq" id="WP_019035024.1">
    <property type="nucleotide sequence ID" value="NZ_CAMUOS010000006.1"/>
</dbReference>
<dbReference type="AlphaFoldDB" id="A0A379C7X9"/>
<evidence type="ECO:0000313" key="3">
    <source>
        <dbReference type="Proteomes" id="UP000255517"/>
    </source>
</evidence>
<evidence type="ECO:0000313" key="2">
    <source>
        <dbReference type="EMBL" id="SUB57805.1"/>
    </source>
</evidence>
<keyword evidence="2" id="KW-0489">Methyltransferase</keyword>
<dbReference type="EC" id="2.1.1.14" evidence="2"/>
<dbReference type="InterPro" id="IPR002629">
    <property type="entry name" value="Met_Synth_C/arc"/>
</dbReference>
<dbReference type="PANTHER" id="PTHR43844:SF1">
    <property type="entry name" value="METHIONINE SYNTHASE"/>
    <property type="match status" value="1"/>
</dbReference>
<accession>A0A379C7X9</accession>
<dbReference type="GO" id="GO:0032259">
    <property type="term" value="P:methylation"/>
    <property type="evidence" value="ECO:0007669"/>
    <property type="project" value="UniProtKB-KW"/>
</dbReference>
<dbReference type="GO" id="GO:0003871">
    <property type="term" value="F:5-methyltetrahydropteroyltriglutamate-homocysteine S-methyltransferase activity"/>
    <property type="evidence" value="ECO:0007669"/>
    <property type="project" value="UniProtKB-EC"/>
</dbReference>
<dbReference type="OrthoDB" id="6430685at2"/>
<dbReference type="PANTHER" id="PTHR43844">
    <property type="entry name" value="METHIONINE SYNTHASE"/>
    <property type="match status" value="1"/>
</dbReference>
<sequence>MTKKLEIARVDVVGSFLRPDSLKKAREDFEIGKITEAQLKKVEDTEIEKLIEREKEIGLKFFTDGEFRRSWWHLDFFWGLQGVKKIDVKEGYIFHDEVTRAESATLTGKISGENHPFVEHYKFIKKYEDKDHFARQTIPAPAQLLKEIDRNPKEEIEKIYPSRDELINDIAKAYKHVILDLYKNGCRNLQLDDCTWGMVVDKNYQDNLKKQNIDFNKEVNELLLINNKAISDLPDDLLITTHVCRGNYHSSYASSGAYDEISDLLFAKENVDCYYLEYDTKRAGGFEPLKKVSPNKKVVLGLISSKFPKLEDKGEILDRIKEASKYIPIERISISPQCGFASTEEGNILTIEEQWRKIKLLWEIAEEAFNN</sequence>
<dbReference type="InterPro" id="IPR038071">
    <property type="entry name" value="UROD/MetE-like_sf"/>
</dbReference>
<dbReference type="CDD" id="cd03311">
    <property type="entry name" value="CIMS_C_terminal_like"/>
    <property type="match status" value="1"/>
</dbReference>
<dbReference type="Pfam" id="PF01717">
    <property type="entry name" value="Meth_synt_2"/>
    <property type="match status" value="1"/>
</dbReference>
<organism evidence="2 3">
    <name type="scientific">Peptoniphilus lacrimalis</name>
    <dbReference type="NCBI Taxonomy" id="33031"/>
    <lineage>
        <taxon>Bacteria</taxon>
        <taxon>Bacillati</taxon>
        <taxon>Bacillota</taxon>
        <taxon>Tissierellia</taxon>
        <taxon>Tissierellales</taxon>
        <taxon>Peptoniphilaceae</taxon>
        <taxon>Peptoniphilus</taxon>
    </lineage>
</organism>
<feature type="domain" description="Cobalamin-independent methionine synthase MetE C-terminal/archaeal" evidence="1">
    <location>
        <begin position="12"/>
        <end position="344"/>
    </location>
</feature>